<dbReference type="Pfam" id="PF07589">
    <property type="entry name" value="PEP-CTERM"/>
    <property type="match status" value="1"/>
</dbReference>
<protein>
    <recommendedName>
        <fullName evidence="2">Ice-binding protein C-terminal domain-containing protein</fullName>
    </recommendedName>
</protein>
<keyword evidence="1" id="KW-0732">Signal</keyword>
<dbReference type="Proteomes" id="UP000033202">
    <property type="component" value="Unassembled WGS sequence"/>
</dbReference>
<dbReference type="AlphaFoldDB" id="A0A0E9MQ05"/>
<proteinExistence type="predicted"/>
<dbReference type="EMBL" id="BBWU01000032">
    <property type="protein sequence ID" value="GAO39501.1"/>
    <property type="molecule type" value="Genomic_DNA"/>
</dbReference>
<comment type="caution">
    <text evidence="3">The sequence shown here is derived from an EMBL/GenBank/DDBJ whole genome shotgun (WGS) entry which is preliminary data.</text>
</comment>
<feature type="signal peptide" evidence="1">
    <location>
        <begin position="1"/>
        <end position="22"/>
    </location>
</feature>
<reference evidence="3 4" key="1">
    <citation type="submission" date="2015-04" db="EMBL/GenBank/DDBJ databases">
        <title>Whole genome shotgun sequence of Sphingomonas changbaiensis NBRC 104936.</title>
        <authorList>
            <person name="Katano-Makiyama Y."/>
            <person name="Hosoyama A."/>
            <person name="Hashimoto M."/>
            <person name="Noguchi M."/>
            <person name="Tsuchikane K."/>
            <person name="Ohji S."/>
            <person name="Yamazoe A."/>
            <person name="Ichikawa N."/>
            <person name="Kimura A."/>
            <person name="Fujita N."/>
        </authorList>
    </citation>
    <scope>NUCLEOTIDE SEQUENCE [LARGE SCALE GENOMIC DNA]</scope>
    <source>
        <strain evidence="3 4">NBRC 104936</strain>
    </source>
</reference>
<evidence type="ECO:0000259" key="2">
    <source>
        <dbReference type="Pfam" id="PF07589"/>
    </source>
</evidence>
<evidence type="ECO:0000256" key="1">
    <source>
        <dbReference type="SAM" id="SignalP"/>
    </source>
</evidence>
<gene>
    <name evidence="3" type="ORF">SCH01S_32_00380</name>
</gene>
<dbReference type="STRING" id="1219043.SCH01S_32_00380"/>
<sequence>MKAIIRQTAVILLLTGSTSALAFPRFVAQGGTPSFSAAQCSDHQDGDHPVNSMVTCNRPDVGAVFASAVSSFGHIGAFAQADSHTDSSLGTGISGEAVFEDTLIFSSSNPGQTVADVSANLLLHGVLDFAAGMGAAGDSVEGAVTLNQGFFFFRFFNNSTDGFSIEQNPFSVSGTLGPTTDAVLTTPRVEVALNTPIILRLRLQSSASTGGNGAVAATDFGGSFKFVSGSDAFNLPDGVTVNAGTWLVDNRFIDPLAAVPEPASWAMMIAGFAVAGATLRRRHPRALHA</sequence>
<dbReference type="RefSeq" id="WP_046348323.1">
    <property type="nucleotide sequence ID" value="NZ_BBWU01000032.1"/>
</dbReference>
<dbReference type="OrthoDB" id="7572621at2"/>
<evidence type="ECO:0000313" key="3">
    <source>
        <dbReference type="EMBL" id="GAO39501.1"/>
    </source>
</evidence>
<dbReference type="InterPro" id="IPR013424">
    <property type="entry name" value="Ice-binding_C"/>
</dbReference>
<organism evidence="3 4">
    <name type="scientific">Sphingomonas changbaiensis NBRC 104936</name>
    <dbReference type="NCBI Taxonomy" id="1219043"/>
    <lineage>
        <taxon>Bacteria</taxon>
        <taxon>Pseudomonadati</taxon>
        <taxon>Pseudomonadota</taxon>
        <taxon>Alphaproteobacteria</taxon>
        <taxon>Sphingomonadales</taxon>
        <taxon>Sphingomonadaceae</taxon>
        <taxon>Sphingomonas</taxon>
    </lineage>
</organism>
<feature type="domain" description="Ice-binding protein C-terminal" evidence="2">
    <location>
        <begin position="258"/>
        <end position="282"/>
    </location>
</feature>
<dbReference type="NCBIfam" id="TIGR02595">
    <property type="entry name" value="PEP_CTERM"/>
    <property type="match status" value="1"/>
</dbReference>
<evidence type="ECO:0000313" key="4">
    <source>
        <dbReference type="Proteomes" id="UP000033202"/>
    </source>
</evidence>
<accession>A0A0E9MQ05</accession>
<feature type="chain" id="PRO_5002429892" description="Ice-binding protein C-terminal domain-containing protein" evidence="1">
    <location>
        <begin position="23"/>
        <end position="289"/>
    </location>
</feature>
<dbReference type="NCBIfam" id="NF035944">
    <property type="entry name" value="PEPxxWA-CTERM"/>
    <property type="match status" value="1"/>
</dbReference>
<keyword evidence="4" id="KW-1185">Reference proteome</keyword>
<name>A0A0E9MQ05_9SPHN</name>